<evidence type="ECO:0000259" key="1">
    <source>
        <dbReference type="Pfam" id="PF25670"/>
    </source>
</evidence>
<protein>
    <recommendedName>
        <fullName evidence="1">Phage tail protein C-terminal domain-containing protein</fullName>
    </recommendedName>
</protein>
<dbReference type="AlphaFoldDB" id="A0A1G8HL57"/>
<sequence>MPWYSTGTVSVATNSPTVTGSGTNFSANARVGDAFRGPDGFWYEVTNVASATVLSIKPNYQSGPNGAGAYAIAPMQGYVKDSADALRAFVNQYGSQLASLGAWSTAPTAADARNALGLGSAATAAVGTAAGNLLAVGSFGFAAPAGAAPVLTDLFNMNGRTLEMGMYAPINGSRTPGAQTDYGIALGLKASTNEWRHILQFSAQGDVYDLSITNPSTGGGWKVAKFYTTLNTTMASNGVLSAASPIVRIADVELSERTDLKEGTFESAGPWGVANGEARGIEVSRLDVGIYQITGANGLAAEGWRTLDPCSPDGGRPLGITESEVQGGTVTIKLYKQRWMLNEDGEMVLVKGAPMDVPLNSWIDVRLDMPPPPEPIVAIE</sequence>
<dbReference type="EMBL" id="FNDS01000005">
    <property type="protein sequence ID" value="SDI07373.1"/>
    <property type="molecule type" value="Genomic_DNA"/>
</dbReference>
<reference evidence="3" key="1">
    <citation type="submission" date="2016-10" db="EMBL/GenBank/DDBJ databases">
        <authorList>
            <person name="Varghese N."/>
            <person name="Submissions S."/>
        </authorList>
    </citation>
    <scope>NUCLEOTIDE SEQUENCE [LARGE SCALE GENOMIC DNA]</scope>
    <source>
        <strain evidence="3">CCM 7469</strain>
    </source>
</reference>
<proteinExistence type="predicted"/>
<feature type="domain" description="Phage tail protein C-terminal" evidence="1">
    <location>
        <begin position="231"/>
        <end position="370"/>
    </location>
</feature>
<name>A0A1G8HL57_9PSED</name>
<dbReference type="STRING" id="428992.SAMN05216272_105303"/>
<dbReference type="RefSeq" id="WP_244507195.1">
    <property type="nucleotide sequence ID" value="NZ_FNDS01000005.1"/>
</dbReference>
<accession>A0A1G8HL57</accession>
<dbReference type="InterPro" id="IPR058008">
    <property type="entry name" value="Gp26_C"/>
</dbReference>
<organism evidence="2 3">
    <name type="scientific">Pseudomonas panipatensis</name>
    <dbReference type="NCBI Taxonomy" id="428992"/>
    <lineage>
        <taxon>Bacteria</taxon>
        <taxon>Pseudomonadati</taxon>
        <taxon>Pseudomonadota</taxon>
        <taxon>Gammaproteobacteria</taxon>
        <taxon>Pseudomonadales</taxon>
        <taxon>Pseudomonadaceae</taxon>
        <taxon>Pseudomonas</taxon>
    </lineage>
</organism>
<dbReference type="Pfam" id="PF25670">
    <property type="entry name" value="Phage_tail_C_2"/>
    <property type="match status" value="1"/>
</dbReference>
<gene>
    <name evidence="2" type="ORF">SAMN05216272_105303</name>
</gene>
<keyword evidence="3" id="KW-1185">Reference proteome</keyword>
<evidence type="ECO:0000313" key="2">
    <source>
        <dbReference type="EMBL" id="SDI07373.1"/>
    </source>
</evidence>
<evidence type="ECO:0000313" key="3">
    <source>
        <dbReference type="Proteomes" id="UP000199636"/>
    </source>
</evidence>
<dbReference type="Proteomes" id="UP000199636">
    <property type="component" value="Unassembled WGS sequence"/>
</dbReference>